<feature type="region of interest" description="Disordered" evidence="1">
    <location>
        <begin position="30"/>
        <end position="56"/>
    </location>
</feature>
<name>A0ABD3BI23_9LAMI</name>
<comment type="caution">
    <text evidence="2">The sequence shown here is derived from an EMBL/GenBank/DDBJ whole genome shotgun (WGS) entry which is preliminary data.</text>
</comment>
<gene>
    <name evidence="2" type="ORF">CASFOL_039291</name>
</gene>
<evidence type="ECO:0000256" key="1">
    <source>
        <dbReference type="SAM" id="MobiDB-lite"/>
    </source>
</evidence>
<protein>
    <submittedName>
        <fullName evidence="2">Uncharacterized protein</fullName>
    </submittedName>
</protein>
<sequence length="137" mass="15548">MMINTKILTISVSLFYLLWFIIIAFSSPSLQTSPPSLSSLTSSSSDNNNNNNQPQSFRIKKQAVRVFLNSRQNKNLEKVVLYRSKSEKTKMSSVDDYQRRFSAMLPKGYVAPSRSSACHNVYPNSVTFFCELADEMS</sequence>
<keyword evidence="3" id="KW-1185">Reference proteome</keyword>
<organism evidence="2 3">
    <name type="scientific">Castilleja foliolosa</name>
    <dbReference type="NCBI Taxonomy" id="1961234"/>
    <lineage>
        <taxon>Eukaryota</taxon>
        <taxon>Viridiplantae</taxon>
        <taxon>Streptophyta</taxon>
        <taxon>Embryophyta</taxon>
        <taxon>Tracheophyta</taxon>
        <taxon>Spermatophyta</taxon>
        <taxon>Magnoliopsida</taxon>
        <taxon>eudicotyledons</taxon>
        <taxon>Gunneridae</taxon>
        <taxon>Pentapetalae</taxon>
        <taxon>asterids</taxon>
        <taxon>lamiids</taxon>
        <taxon>Lamiales</taxon>
        <taxon>Orobanchaceae</taxon>
        <taxon>Pedicularideae</taxon>
        <taxon>Castillejinae</taxon>
        <taxon>Castilleja</taxon>
    </lineage>
</organism>
<reference evidence="3" key="1">
    <citation type="journal article" date="2024" name="IScience">
        <title>Strigolactones Initiate the Formation of Haustorium-like Structures in Castilleja.</title>
        <authorList>
            <person name="Buerger M."/>
            <person name="Peterson D."/>
            <person name="Chory J."/>
        </authorList>
    </citation>
    <scope>NUCLEOTIDE SEQUENCE [LARGE SCALE GENOMIC DNA]</scope>
</reference>
<dbReference type="Proteomes" id="UP001632038">
    <property type="component" value="Unassembled WGS sequence"/>
</dbReference>
<evidence type="ECO:0000313" key="2">
    <source>
        <dbReference type="EMBL" id="KAL3616897.1"/>
    </source>
</evidence>
<evidence type="ECO:0000313" key="3">
    <source>
        <dbReference type="Proteomes" id="UP001632038"/>
    </source>
</evidence>
<dbReference type="AlphaFoldDB" id="A0ABD3BI23"/>
<dbReference type="EMBL" id="JAVIJP010000087">
    <property type="protein sequence ID" value="KAL3616897.1"/>
    <property type="molecule type" value="Genomic_DNA"/>
</dbReference>
<proteinExistence type="predicted"/>
<accession>A0ABD3BI23</accession>